<comment type="caution">
    <text evidence="2">The sequence shown here is derived from an EMBL/GenBank/DDBJ whole genome shotgun (WGS) entry which is preliminary data.</text>
</comment>
<dbReference type="EMBL" id="JBBPDW010000059">
    <property type="protein sequence ID" value="KAK7531080.1"/>
    <property type="molecule type" value="Genomic_DNA"/>
</dbReference>
<organism evidence="2 3">
    <name type="scientific">Phyllosticta citricarpa</name>
    <dbReference type="NCBI Taxonomy" id="55181"/>
    <lineage>
        <taxon>Eukaryota</taxon>
        <taxon>Fungi</taxon>
        <taxon>Dikarya</taxon>
        <taxon>Ascomycota</taxon>
        <taxon>Pezizomycotina</taxon>
        <taxon>Dothideomycetes</taxon>
        <taxon>Dothideomycetes incertae sedis</taxon>
        <taxon>Botryosphaeriales</taxon>
        <taxon>Phyllostictaceae</taxon>
        <taxon>Phyllosticta</taxon>
    </lineage>
</organism>
<reference evidence="2 3" key="1">
    <citation type="submission" date="2024-04" db="EMBL/GenBank/DDBJ databases">
        <title>Phyllosticta paracitricarpa is synonymous to the EU quarantine fungus P. citricarpa based on phylogenomic analyses.</title>
        <authorList>
            <consortium name="Lawrence Berkeley National Laboratory"/>
            <person name="Van Ingen-Buijs V.A."/>
            <person name="Van Westerhoven A.C."/>
            <person name="Haridas S."/>
            <person name="Skiadas P."/>
            <person name="Martin F."/>
            <person name="Groenewald J.Z."/>
            <person name="Crous P.W."/>
            <person name="Seidl M.F."/>
        </authorList>
    </citation>
    <scope>NUCLEOTIDE SEQUENCE [LARGE SCALE GENOMIC DNA]</scope>
    <source>
        <strain evidence="2 3">CBS 122670</strain>
    </source>
</reference>
<gene>
    <name evidence="2" type="ORF">IWX46DRAFT_379258</name>
</gene>
<sequence>MSPYGRAGPTLRQQLESLANMTDEEIRPLVEEIERVEEESRGFRAESPSTQARQDHVLDLYLDFLRSDMLSAEHASSSKDVITQAAFPSDTQKLNEHFCSFLSFSFSQSMESGNRLDQRTLAQDRDDLIFWKNHILLERNETLPSRKHILSTA</sequence>
<accession>A0ABR1L8V6</accession>
<name>A0ABR1L8V6_9PEZI</name>
<keyword evidence="3" id="KW-1185">Reference proteome</keyword>
<feature type="compositionally biased region" description="Polar residues" evidence="1">
    <location>
        <begin position="11"/>
        <end position="20"/>
    </location>
</feature>
<dbReference type="Proteomes" id="UP001365128">
    <property type="component" value="Unassembled WGS sequence"/>
</dbReference>
<proteinExistence type="predicted"/>
<protein>
    <submittedName>
        <fullName evidence="2">Uncharacterized protein</fullName>
    </submittedName>
</protein>
<evidence type="ECO:0000313" key="3">
    <source>
        <dbReference type="Proteomes" id="UP001365128"/>
    </source>
</evidence>
<evidence type="ECO:0000256" key="1">
    <source>
        <dbReference type="SAM" id="MobiDB-lite"/>
    </source>
</evidence>
<evidence type="ECO:0000313" key="2">
    <source>
        <dbReference type="EMBL" id="KAK7531080.1"/>
    </source>
</evidence>
<feature type="region of interest" description="Disordered" evidence="1">
    <location>
        <begin position="1"/>
        <end position="20"/>
    </location>
</feature>